<evidence type="ECO:0000256" key="1">
    <source>
        <dbReference type="SAM" id="SignalP"/>
    </source>
</evidence>
<proteinExistence type="predicted"/>
<dbReference type="Proteomes" id="UP000315724">
    <property type="component" value="Chromosome"/>
</dbReference>
<keyword evidence="1" id="KW-0732">Signal</keyword>
<accession>A0A517QK88</accession>
<sequence length="161" mass="18014" precursor="true">MKRIHLLAMAVCLIPAVTANAQSQRQMPQQFPQQFPQQNQQLQSQQPQIQQTRGIKAQVEKVNDAVADAYAQQHVNANSFSGHVYSGGGGQYYGGHGGAANYYGGAYCQQYGCDLNCYPRHNYTYGYQRPKHLVYPQQNATGGAVVYPYYTHKGPSDFFRK</sequence>
<dbReference type="RefSeq" id="WP_145197078.1">
    <property type="nucleotide sequence ID" value="NZ_CP036267.1"/>
</dbReference>
<evidence type="ECO:0000313" key="3">
    <source>
        <dbReference type="Proteomes" id="UP000315724"/>
    </source>
</evidence>
<reference evidence="2 3" key="1">
    <citation type="submission" date="2019-02" db="EMBL/GenBank/DDBJ databases">
        <title>Deep-cultivation of Planctomycetes and their phenomic and genomic characterization uncovers novel biology.</title>
        <authorList>
            <person name="Wiegand S."/>
            <person name="Jogler M."/>
            <person name="Boedeker C."/>
            <person name="Pinto D."/>
            <person name="Vollmers J."/>
            <person name="Rivas-Marin E."/>
            <person name="Kohn T."/>
            <person name="Peeters S.H."/>
            <person name="Heuer A."/>
            <person name="Rast P."/>
            <person name="Oberbeckmann S."/>
            <person name="Bunk B."/>
            <person name="Jeske O."/>
            <person name="Meyerdierks A."/>
            <person name="Storesund J.E."/>
            <person name="Kallscheuer N."/>
            <person name="Luecker S."/>
            <person name="Lage O.M."/>
            <person name="Pohl T."/>
            <person name="Merkel B.J."/>
            <person name="Hornburger P."/>
            <person name="Mueller R.-W."/>
            <person name="Bruemmer F."/>
            <person name="Labrenz M."/>
            <person name="Spormann A.M."/>
            <person name="Op den Camp H."/>
            <person name="Overmann J."/>
            <person name="Amann R."/>
            <person name="Jetten M.S.M."/>
            <person name="Mascher T."/>
            <person name="Medema M.H."/>
            <person name="Devos D.P."/>
            <person name="Kaster A.-K."/>
            <person name="Ovreas L."/>
            <person name="Rohde M."/>
            <person name="Galperin M.Y."/>
            <person name="Jogler C."/>
        </authorList>
    </citation>
    <scope>NUCLEOTIDE SEQUENCE [LARGE SCALE GENOMIC DNA]</scope>
    <source>
        <strain evidence="2 3">Mal48</strain>
    </source>
</reference>
<keyword evidence="3" id="KW-1185">Reference proteome</keyword>
<organism evidence="2 3">
    <name type="scientific">Thalassoglobus polymorphus</name>
    <dbReference type="NCBI Taxonomy" id="2527994"/>
    <lineage>
        <taxon>Bacteria</taxon>
        <taxon>Pseudomonadati</taxon>
        <taxon>Planctomycetota</taxon>
        <taxon>Planctomycetia</taxon>
        <taxon>Planctomycetales</taxon>
        <taxon>Planctomycetaceae</taxon>
        <taxon>Thalassoglobus</taxon>
    </lineage>
</organism>
<name>A0A517QK88_9PLAN</name>
<dbReference type="AlphaFoldDB" id="A0A517QK88"/>
<protein>
    <submittedName>
        <fullName evidence="2">Uncharacterized protein</fullName>
    </submittedName>
</protein>
<dbReference type="KEGG" id="tpol:Mal48_12920"/>
<feature type="signal peptide" evidence="1">
    <location>
        <begin position="1"/>
        <end position="21"/>
    </location>
</feature>
<dbReference type="OrthoDB" id="291485at2"/>
<dbReference type="EMBL" id="CP036267">
    <property type="protein sequence ID" value="QDT32052.1"/>
    <property type="molecule type" value="Genomic_DNA"/>
</dbReference>
<feature type="chain" id="PRO_5022048823" evidence="1">
    <location>
        <begin position="22"/>
        <end position="161"/>
    </location>
</feature>
<gene>
    <name evidence="2" type="ORF">Mal48_12920</name>
</gene>
<evidence type="ECO:0000313" key="2">
    <source>
        <dbReference type="EMBL" id="QDT32052.1"/>
    </source>
</evidence>